<feature type="non-terminal residue" evidence="3">
    <location>
        <position position="1"/>
    </location>
</feature>
<evidence type="ECO:0000313" key="3">
    <source>
        <dbReference type="EMBL" id="CAF4083928.1"/>
    </source>
</evidence>
<dbReference type="EMBL" id="CAJOBE010009388">
    <property type="protein sequence ID" value="CAF4083928.1"/>
    <property type="molecule type" value="Genomic_DNA"/>
</dbReference>
<keyword evidence="2" id="KW-0472">Membrane</keyword>
<keyword evidence="2" id="KW-0812">Transmembrane</keyword>
<proteinExistence type="predicted"/>
<dbReference type="AlphaFoldDB" id="A0A819T8F9"/>
<comment type="caution">
    <text evidence="3">The sequence shown here is derived from an EMBL/GenBank/DDBJ whole genome shotgun (WGS) entry which is preliminary data.</text>
</comment>
<dbReference type="Proteomes" id="UP000663874">
    <property type="component" value="Unassembled WGS sequence"/>
</dbReference>
<protein>
    <submittedName>
        <fullName evidence="3">Uncharacterized protein</fullName>
    </submittedName>
</protein>
<feature type="region of interest" description="Disordered" evidence="1">
    <location>
        <begin position="83"/>
        <end position="196"/>
    </location>
</feature>
<name>A0A819T8F9_9BILA</name>
<sequence length="434" mass="45225">IVNYPSMVKHTQVDLFPNDHNRAQLSTPRSIHVDVDQLPQAKRFRGLGSIKWSLGVAIICLFAAAVSVPFVITLDVITTTTTTTSTSTTSTTSTSTTSTTTTSTTSTTTTTTTTTTSTTTTSTTSTTTTSTTSTTTTSTTSTTSTTTTSTTSTTTTSTTSTTRTTSTSTTSTSTSTSTTSTTTTTTSTTTSQTTPTTTVACASGYSRSPSGTCVNLQIDFNNCGSFGYVCASSYTSCSAGVCSSAPAVQLVGAIAIPGWGGQYSVDDNYVTLTLPMSLTMYGYSTPTVSVTTNGVLCLGSCSADYTNGNLPSGSFGGPTAFGYWDDLMIYSGTSQSVYYSVAGTAPNRLATFEYYTSHYGQSTQYYHFQILFYENLPGIVKYIYFQASDGGSSATIGVQSSPSGSTMTYSVNQANSVTNNMVLTFDTNAGTYSG</sequence>
<evidence type="ECO:0000313" key="4">
    <source>
        <dbReference type="Proteomes" id="UP000663874"/>
    </source>
</evidence>
<gene>
    <name evidence="3" type="ORF">FNK824_LOCUS30520</name>
</gene>
<evidence type="ECO:0000256" key="1">
    <source>
        <dbReference type="SAM" id="MobiDB-lite"/>
    </source>
</evidence>
<reference evidence="3" key="1">
    <citation type="submission" date="2021-02" db="EMBL/GenBank/DDBJ databases">
        <authorList>
            <person name="Nowell W R."/>
        </authorList>
    </citation>
    <scope>NUCLEOTIDE SEQUENCE</scope>
</reference>
<feature type="transmembrane region" description="Helical" evidence="2">
    <location>
        <begin position="52"/>
        <end position="72"/>
    </location>
</feature>
<organism evidence="3 4">
    <name type="scientific">Rotaria sordida</name>
    <dbReference type="NCBI Taxonomy" id="392033"/>
    <lineage>
        <taxon>Eukaryota</taxon>
        <taxon>Metazoa</taxon>
        <taxon>Spiralia</taxon>
        <taxon>Gnathifera</taxon>
        <taxon>Rotifera</taxon>
        <taxon>Eurotatoria</taxon>
        <taxon>Bdelloidea</taxon>
        <taxon>Philodinida</taxon>
        <taxon>Philodinidae</taxon>
        <taxon>Rotaria</taxon>
    </lineage>
</organism>
<accession>A0A819T8F9</accession>
<keyword evidence="2" id="KW-1133">Transmembrane helix</keyword>
<evidence type="ECO:0000256" key="2">
    <source>
        <dbReference type="SAM" id="Phobius"/>
    </source>
</evidence>